<dbReference type="Gene3D" id="2.60.120.40">
    <property type="match status" value="1"/>
</dbReference>
<accession>A0A8B8BI12</accession>
<evidence type="ECO:0000313" key="8">
    <source>
        <dbReference type="RefSeq" id="XP_022303005.1"/>
    </source>
</evidence>
<sequence length="205" mass="23021">MHIVKLAVLIMWCSQKGNCLNLTHHGNDVEKLKESLQQLTTSVQQMQADYSRKEALFRSEIDKLKNETSLLKAQLSKSHKLVAFSARLTHHINLNNGQTVIFDTPLMNLGNAYHETYGHFSAPEDGLYQFAVTLLTLSKTSDFGLMKNGNEMLARFYSKEGFTGSTNVVEVILQARDVVFVKATSDGDLDGSYYCMFSGFLIQNL</sequence>
<dbReference type="AlphaFoldDB" id="A0A8B8BI12"/>
<dbReference type="Proteomes" id="UP000694844">
    <property type="component" value="Chromosome 9"/>
</dbReference>
<dbReference type="PANTHER" id="PTHR22923:SF116">
    <property type="entry name" value="C1Q DOMAIN-CONTAINING PROTEIN"/>
    <property type="match status" value="1"/>
</dbReference>
<feature type="chain" id="PRO_5034544018" evidence="5">
    <location>
        <begin position="20"/>
        <end position="205"/>
    </location>
</feature>
<dbReference type="OrthoDB" id="6161204at2759"/>
<feature type="coiled-coil region" evidence="4">
    <location>
        <begin position="29"/>
        <end position="56"/>
    </location>
</feature>
<dbReference type="InterPro" id="IPR001073">
    <property type="entry name" value="C1q_dom"/>
</dbReference>
<evidence type="ECO:0000256" key="5">
    <source>
        <dbReference type="SAM" id="SignalP"/>
    </source>
</evidence>
<keyword evidence="7" id="KW-1185">Reference proteome</keyword>
<evidence type="ECO:0000313" key="7">
    <source>
        <dbReference type="Proteomes" id="UP000694844"/>
    </source>
</evidence>
<evidence type="ECO:0000256" key="4">
    <source>
        <dbReference type="SAM" id="Coils"/>
    </source>
</evidence>
<organism evidence="7 8">
    <name type="scientific">Crassostrea virginica</name>
    <name type="common">Eastern oyster</name>
    <dbReference type="NCBI Taxonomy" id="6565"/>
    <lineage>
        <taxon>Eukaryota</taxon>
        <taxon>Metazoa</taxon>
        <taxon>Spiralia</taxon>
        <taxon>Lophotrochozoa</taxon>
        <taxon>Mollusca</taxon>
        <taxon>Bivalvia</taxon>
        <taxon>Autobranchia</taxon>
        <taxon>Pteriomorphia</taxon>
        <taxon>Ostreida</taxon>
        <taxon>Ostreoidea</taxon>
        <taxon>Ostreidae</taxon>
        <taxon>Crassostrea</taxon>
    </lineage>
</organism>
<dbReference type="KEGG" id="cvn:111110711"/>
<evidence type="ECO:0000259" key="6">
    <source>
        <dbReference type="PROSITE" id="PS50871"/>
    </source>
</evidence>
<dbReference type="GO" id="GO:0005576">
    <property type="term" value="C:extracellular region"/>
    <property type="evidence" value="ECO:0007669"/>
    <property type="project" value="UniProtKB-SubCell"/>
</dbReference>
<dbReference type="SUPFAM" id="SSF49842">
    <property type="entry name" value="TNF-like"/>
    <property type="match status" value="1"/>
</dbReference>
<dbReference type="RefSeq" id="XP_022303005.1">
    <property type="nucleotide sequence ID" value="XM_022447297.1"/>
</dbReference>
<dbReference type="PANTHER" id="PTHR22923">
    <property type="entry name" value="CEREBELLIN-RELATED"/>
    <property type="match status" value="1"/>
</dbReference>
<evidence type="ECO:0000256" key="2">
    <source>
        <dbReference type="ARBA" id="ARBA00022525"/>
    </source>
</evidence>
<feature type="signal peptide" evidence="5">
    <location>
        <begin position="1"/>
        <end position="19"/>
    </location>
</feature>
<proteinExistence type="predicted"/>
<dbReference type="InterPro" id="IPR050822">
    <property type="entry name" value="Cerebellin_Synaptic_Org"/>
</dbReference>
<comment type="subcellular location">
    <subcellularLocation>
        <location evidence="1">Secreted</location>
    </subcellularLocation>
</comment>
<protein>
    <submittedName>
        <fullName evidence="8">Cerebellin-2-like</fullName>
    </submittedName>
</protein>
<name>A0A8B8BI12_CRAVI</name>
<keyword evidence="2" id="KW-0964">Secreted</keyword>
<dbReference type="InterPro" id="IPR008983">
    <property type="entry name" value="Tumour_necrosis_fac-like_dom"/>
</dbReference>
<dbReference type="PROSITE" id="PS50871">
    <property type="entry name" value="C1Q"/>
    <property type="match status" value="1"/>
</dbReference>
<gene>
    <name evidence="8" type="primary">LOC111110711</name>
</gene>
<evidence type="ECO:0000256" key="3">
    <source>
        <dbReference type="ARBA" id="ARBA00022729"/>
    </source>
</evidence>
<evidence type="ECO:0000256" key="1">
    <source>
        <dbReference type="ARBA" id="ARBA00004613"/>
    </source>
</evidence>
<dbReference type="SMART" id="SM00110">
    <property type="entry name" value="C1Q"/>
    <property type="match status" value="1"/>
</dbReference>
<dbReference type="Pfam" id="PF00386">
    <property type="entry name" value="C1q"/>
    <property type="match status" value="1"/>
</dbReference>
<keyword evidence="4" id="KW-0175">Coiled coil</keyword>
<keyword evidence="3 5" id="KW-0732">Signal</keyword>
<reference evidence="8" key="1">
    <citation type="submission" date="2025-08" db="UniProtKB">
        <authorList>
            <consortium name="RefSeq"/>
        </authorList>
    </citation>
    <scope>IDENTIFICATION</scope>
    <source>
        <tissue evidence="8">Whole sample</tissue>
    </source>
</reference>
<dbReference type="GeneID" id="111110711"/>
<feature type="domain" description="C1q" evidence="6">
    <location>
        <begin position="77"/>
        <end position="205"/>
    </location>
</feature>